<dbReference type="GO" id="GO:0016538">
    <property type="term" value="F:cyclin-dependent protein serine/threonine kinase regulator activity"/>
    <property type="evidence" value="ECO:0007669"/>
    <property type="project" value="InterPro"/>
</dbReference>
<evidence type="ECO:0000256" key="2">
    <source>
        <dbReference type="ARBA" id="ARBA00019496"/>
    </source>
</evidence>
<reference evidence="9" key="1">
    <citation type="submission" date="2020-07" db="EMBL/GenBank/DDBJ databases">
        <title>Multicomponent nature underlies the extraordinary mechanical properties of spider dragline silk.</title>
        <authorList>
            <person name="Kono N."/>
            <person name="Nakamura H."/>
            <person name="Mori M."/>
            <person name="Yoshida Y."/>
            <person name="Ohtoshi R."/>
            <person name="Malay A.D."/>
            <person name="Moran D.A.P."/>
            <person name="Tomita M."/>
            <person name="Numata K."/>
            <person name="Arakawa K."/>
        </authorList>
    </citation>
    <scope>NUCLEOTIDE SEQUENCE</scope>
</reference>
<evidence type="ECO:0000259" key="8">
    <source>
        <dbReference type="SMART" id="SM00385"/>
    </source>
</evidence>
<dbReference type="Pfam" id="PF00134">
    <property type="entry name" value="Cyclin_N"/>
    <property type="match status" value="1"/>
</dbReference>
<dbReference type="InterPro" id="IPR031658">
    <property type="entry name" value="Cyclin_C_2"/>
</dbReference>
<dbReference type="InterPro" id="IPR043198">
    <property type="entry name" value="Cyclin/Ssn8"/>
</dbReference>
<dbReference type="GO" id="GO:0006351">
    <property type="term" value="P:DNA-templated transcription"/>
    <property type="evidence" value="ECO:0007669"/>
    <property type="project" value="InterPro"/>
</dbReference>
<proteinExistence type="inferred from homology"/>
<dbReference type="AlphaFoldDB" id="A0A8X6KQT8"/>
<dbReference type="Gene3D" id="1.10.472.10">
    <property type="entry name" value="Cyclin-like"/>
    <property type="match status" value="2"/>
</dbReference>
<dbReference type="InterPro" id="IPR036915">
    <property type="entry name" value="Cyclin-like_sf"/>
</dbReference>
<evidence type="ECO:0000313" key="10">
    <source>
        <dbReference type="Proteomes" id="UP000887116"/>
    </source>
</evidence>
<dbReference type="FunFam" id="1.10.472.10:FF:000029">
    <property type="entry name" value="Cyclin h"/>
    <property type="match status" value="1"/>
</dbReference>
<dbReference type="SMART" id="SM00385">
    <property type="entry name" value="CYCLIN"/>
    <property type="match status" value="1"/>
</dbReference>
<dbReference type="InterPro" id="IPR013763">
    <property type="entry name" value="Cyclin-like_dom"/>
</dbReference>
<organism evidence="9 10">
    <name type="scientific">Trichonephila clavata</name>
    <name type="common">Joro spider</name>
    <name type="synonym">Nephila clavata</name>
    <dbReference type="NCBI Taxonomy" id="2740835"/>
    <lineage>
        <taxon>Eukaryota</taxon>
        <taxon>Metazoa</taxon>
        <taxon>Ecdysozoa</taxon>
        <taxon>Arthropoda</taxon>
        <taxon>Chelicerata</taxon>
        <taxon>Arachnida</taxon>
        <taxon>Araneae</taxon>
        <taxon>Araneomorphae</taxon>
        <taxon>Entelegynae</taxon>
        <taxon>Araneoidea</taxon>
        <taxon>Nephilidae</taxon>
        <taxon>Trichonephila</taxon>
    </lineage>
</organism>
<keyword evidence="10" id="KW-1185">Reference proteome</keyword>
<sequence>MEPHFPIDRLQKYAKSFCLATNPTSKSIKFLLLCAHIPEYFNQTIMFSTSAQVKSWMFKSSSELNKKREAANLKFVKERSKGMNEDSIKKFFLTAQEERVLYKHYESILHKFCLKFQPPMPKNVVGCSFQYFKRFYLNNSVMDYHPKDIVVTCVYLASKVEEFNVSISQFVANVKGDREKATEIILNHELLLMQQLNFDLAVYNPYRPVEGFLIDIKTRYTELFDPEHLRPAIEEFLDKIQFTDACFLYSPSQIALAAVAYGTAKFKESIDGYLSDILFDSQPNKLAYVRDAIKTMFVMLKNEALQVIDPVRAGLEKKLDKCRNQENNPSSAVYKRKHEVHDEDEDIEPAQKYSKLLENEESQMMEDEMKLGVQFLNHK</sequence>
<dbReference type="OrthoDB" id="340962at2759"/>
<keyword evidence="4" id="KW-0131">Cell cycle</keyword>
<dbReference type="CDD" id="cd20525">
    <property type="entry name" value="CYCLIN_CCNH_rpt2"/>
    <property type="match status" value="1"/>
</dbReference>
<evidence type="ECO:0000256" key="3">
    <source>
        <dbReference type="ARBA" id="ARBA00023127"/>
    </source>
</evidence>
<evidence type="ECO:0000256" key="1">
    <source>
        <dbReference type="ARBA" id="ARBA00008638"/>
    </source>
</evidence>
<dbReference type="Pfam" id="PF16899">
    <property type="entry name" value="Cyclin_C_2"/>
    <property type="match status" value="1"/>
</dbReference>
<comment type="similarity">
    <text evidence="1">Belongs to the cyclin family. Cyclin C subfamily.</text>
</comment>
<dbReference type="GO" id="GO:0070985">
    <property type="term" value="C:transcription factor TFIIK complex"/>
    <property type="evidence" value="ECO:0007669"/>
    <property type="project" value="InterPro"/>
</dbReference>
<dbReference type="SUPFAM" id="SSF47954">
    <property type="entry name" value="Cyclin-like"/>
    <property type="match status" value="2"/>
</dbReference>
<keyword evidence="3 7" id="KW-0195">Cyclin</keyword>
<feature type="domain" description="Cyclin-like" evidence="8">
    <location>
        <begin position="107"/>
        <end position="194"/>
    </location>
</feature>
<dbReference type="Proteomes" id="UP000887116">
    <property type="component" value="Unassembled WGS sequence"/>
</dbReference>
<evidence type="ECO:0000256" key="6">
    <source>
        <dbReference type="ARBA" id="ARBA00026042"/>
    </source>
</evidence>
<protein>
    <recommendedName>
        <fullName evidence="2">Cyclin-H</fullName>
    </recommendedName>
</protein>
<dbReference type="NCBIfam" id="TIGR00569">
    <property type="entry name" value="ccl1"/>
    <property type="match status" value="1"/>
</dbReference>
<evidence type="ECO:0000313" key="9">
    <source>
        <dbReference type="EMBL" id="GFQ80976.1"/>
    </source>
</evidence>
<gene>
    <name evidence="9" type="primary">Ccnh</name>
    <name evidence="9" type="ORF">TNCT_90831</name>
</gene>
<evidence type="ECO:0000256" key="7">
    <source>
        <dbReference type="RuleBase" id="RU000383"/>
    </source>
</evidence>
<dbReference type="EMBL" id="BMAO01032258">
    <property type="protein sequence ID" value="GFQ80976.1"/>
    <property type="molecule type" value="Genomic_DNA"/>
</dbReference>
<dbReference type="GO" id="GO:0006357">
    <property type="term" value="P:regulation of transcription by RNA polymerase II"/>
    <property type="evidence" value="ECO:0007669"/>
    <property type="project" value="InterPro"/>
</dbReference>
<dbReference type="CDD" id="cd20524">
    <property type="entry name" value="CYCLIN_CCNH_rpt1"/>
    <property type="match status" value="1"/>
</dbReference>
<comment type="caution">
    <text evidence="9">The sequence shown here is derived from an EMBL/GenBank/DDBJ whole genome shotgun (WGS) entry which is preliminary data.</text>
</comment>
<name>A0A8X6KQT8_TRICU</name>
<dbReference type="InterPro" id="IPR006671">
    <property type="entry name" value="Cyclin_N"/>
</dbReference>
<comment type="function">
    <text evidence="5">Regulates CDK7, the catalytic subunit of the CDK-activating kinase (CAK) enzymatic complex. CAK activates the cyclin-associated kinases CDK1, CDK2, CDK4 and CDK6 by threonine phosphorylation. CAK complexed to the core-TFIIH basal transcription factor activates RNA polymerase II by serine phosphorylation of the repetitive C-terminal domain (CTD) of its large subunit (POLR2A), allowing its escape from the promoter and elongation of the transcripts. Involved in cell cycle control and in RNA transcription by RNA polymerase II. Its expression and activity are constant throughout the cell cycle.</text>
</comment>
<evidence type="ECO:0000256" key="5">
    <source>
        <dbReference type="ARBA" id="ARBA00025343"/>
    </source>
</evidence>
<dbReference type="InterPro" id="IPR027081">
    <property type="entry name" value="CyclinH/Ccl1"/>
</dbReference>
<dbReference type="PANTHER" id="PTHR10026">
    <property type="entry name" value="CYCLIN"/>
    <property type="match status" value="1"/>
</dbReference>
<evidence type="ECO:0000256" key="4">
    <source>
        <dbReference type="ARBA" id="ARBA00023306"/>
    </source>
</evidence>
<accession>A0A8X6KQT8</accession>
<comment type="subunit">
    <text evidence="6">Associates primarily with CDK7 and MAT1 to form the CAK complex. CAK can further associate with the core-TFIIH to form the TFIIH basal transcription factor.</text>
</comment>